<dbReference type="GO" id="GO:0005507">
    <property type="term" value="F:copper ion binding"/>
    <property type="evidence" value="ECO:0007669"/>
    <property type="project" value="TreeGrafter"/>
</dbReference>
<dbReference type="PANTHER" id="PTHR43520:SF5">
    <property type="entry name" value="CATION-TRANSPORTING P-TYPE ATPASE-RELATED"/>
    <property type="match status" value="1"/>
</dbReference>
<gene>
    <name evidence="8" type="ORF">sm9_0013</name>
</gene>
<dbReference type="SUPFAM" id="SSF56784">
    <property type="entry name" value="HAD-like"/>
    <property type="match status" value="1"/>
</dbReference>
<evidence type="ECO:0000256" key="3">
    <source>
        <dbReference type="ARBA" id="ARBA00022475"/>
    </source>
</evidence>
<organism evidence="8 9">
    <name type="scientific">Methanobrevibacter millerae</name>
    <dbReference type="NCBI Taxonomy" id="230361"/>
    <lineage>
        <taxon>Archaea</taxon>
        <taxon>Methanobacteriati</taxon>
        <taxon>Methanobacteriota</taxon>
        <taxon>Methanomada group</taxon>
        <taxon>Methanobacteria</taxon>
        <taxon>Methanobacteriales</taxon>
        <taxon>Methanobacteriaceae</taxon>
        <taxon>Methanobrevibacter</taxon>
    </lineage>
</organism>
<dbReference type="InterPro" id="IPR036412">
    <property type="entry name" value="HAD-like_sf"/>
</dbReference>
<comment type="subcellular location">
    <subcellularLocation>
        <location evidence="1">Cell membrane</location>
        <topology evidence="1">Multi-pass membrane protein</topology>
    </subcellularLocation>
</comment>
<dbReference type="GO" id="GO:0016787">
    <property type="term" value="F:hydrolase activity"/>
    <property type="evidence" value="ECO:0007669"/>
    <property type="project" value="UniProtKB-KW"/>
</dbReference>
<dbReference type="RefSeq" id="WP_058738195.1">
    <property type="nucleotide sequence ID" value="NZ_CP011266.1"/>
</dbReference>
<keyword evidence="9" id="KW-1185">Reference proteome</keyword>
<dbReference type="InterPro" id="IPR023214">
    <property type="entry name" value="HAD_sf"/>
</dbReference>
<reference evidence="8 9" key="1">
    <citation type="submission" date="2015-04" db="EMBL/GenBank/DDBJ databases">
        <title>The complete genome sequence of the rumen methanogen Methanobrevibacter millerae SM9.</title>
        <authorList>
            <person name="Leahy S.C."/>
            <person name="Kelly W.J."/>
            <person name="Pacheco D.M."/>
            <person name="Li D."/>
            <person name="Altermann E."/>
            <person name="Attwood G.T."/>
        </authorList>
    </citation>
    <scope>NUCLEOTIDE SEQUENCE [LARGE SCALE GENOMIC DNA]</scope>
    <source>
        <strain evidence="8 9">SM9</strain>
    </source>
</reference>
<accession>A0A0U3CQB7</accession>
<dbReference type="Proteomes" id="UP000067738">
    <property type="component" value="Chromosome"/>
</dbReference>
<dbReference type="GO" id="GO:0055070">
    <property type="term" value="P:copper ion homeostasis"/>
    <property type="evidence" value="ECO:0007669"/>
    <property type="project" value="TreeGrafter"/>
</dbReference>
<dbReference type="PANTHER" id="PTHR43520">
    <property type="entry name" value="ATP7, ISOFORM B"/>
    <property type="match status" value="1"/>
</dbReference>
<keyword evidence="3" id="KW-0472">Membrane</keyword>
<keyword evidence="4" id="KW-0597">Phosphoprotein</keyword>
<keyword evidence="8" id="KW-0378">Hydrolase</keyword>
<evidence type="ECO:0000256" key="1">
    <source>
        <dbReference type="ARBA" id="ARBA00004651"/>
    </source>
</evidence>
<evidence type="ECO:0000313" key="8">
    <source>
        <dbReference type="EMBL" id="ALT67823.1"/>
    </source>
</evidence>
<dbReference type="PATRIC" id="fig|230361.4.peg.13"/>
<dbReference type="GO" id="GO:0043682">
    <property type="term" value="F:P-type divalent copper transporter activity"/>
    <property type="evidence" value="ECO:0007669"/>
    <property type="project" value="TreeGrafter"/>
</dbReference>
<keyword evidence="3" id="KW-1003">Cell membrane</keyword>
<keyword evidence="7" id="KW-0406">Ion transport</keyword>
<evidence type="ECO:0000256" key="7">
    <source>
        <dbReference type="ARBA" id="ARBA00023065"/>
    </source>
</evidence>
<evidence type="ECO:0000313" key="9">
    <source>
        <dbReference type="Proteomes" id="UP000067738"/>
    </source>
</evidence>
<dbReference type="AlphaFoldDB" id="A0A0U3CQB7"/>
<evidence type="ECO:0000256" key="6">
    <source>
        <dbReference type="ARBA" id="ARBA00022967"/>
    </source>
</evidence>
<keyword evidence="6" id="KW-1278">Translocase</keyword>
<evidence type="ECO:0000256" key="5">
    <source>
        <dbReference type="ARBA" id="ARBA00022842"/>
    </source>
</evidence>
<dbReference type="GO" id="GO:0005886">
    <property type="term" value="C:plasma membrane"/>
    <property type="evidence" value="ECO:0007669"/>
    <property type="project" value="UniProtKB-SubCell"/>
</dbReference>
<keyword evidence="5" id="KW-0460">Magnesium</keyword>
<dbReference type="Pfam" id="PF00702">
    <property type="entry name" value="Hydrolase"/>
    <property type="match status" value="1"/>
</dbReference>
<keyword evidence="2" id="KW-0813">Transport</keyword>
<dbReference type="OrthoDB" id="146001at2157"/>
<dbReference type="EMBL" id="CP011266">
    <property type="protein sequence ID" value="ALT67823.1"/>
    <property type="molecule type" value="Genomic_DNA"/>
</dbReference>
<evidence type="ECO:0000256" key="2">
    <source>
        <dbReference type="ARBA" id="ARBA00022448"/>
    </source>
</evidence>
<evidence type="ECO:0000256" key="4">
    <source>
        <dbReference type="ARBA" id="ARBA00022553"/>
    </source>
</evidence>
<proteinExistence type="predicted"/>
<dbReference type="KEGG" id="mmil:sm9_0013"/>
<name>A0A0U3CQB7_9EURY</name>
<dbReference type="GeneID" id="26734994"/>
<dbReference type="Gene3D" id="3.40.50.1000">
    <property type="entry name" value="HAD superfamily/HAD-like"/>
    <property type="match status" value="1"/>
</dbReference>
<dbReference type="PRINTS" id="PR00119">
    <property type="entry name" value="CATATPASE"/>
</dbReference>
<protein>
    <submittedName>
        <fullName evidence="8">Hydrolase HAD superfamily</fullName>
    </submittedName>
</protein>
<sequence>MKKAVVFDNSGTLIERYRVIKDVISGNLFTDINSLDLIDQTDSLALVVLQYNTNKLMDLDSNTLLSDVIKEYDIDFDVSFTNFETTKEDVKEILYNENSAIISDITDGFPILREKVPHMQLCNGSAVILDMDVGIIAYTITSAGKLFDGVIDTVSELKSQGCEIVLASGDRKGAINRLADMIGVKKENAHGSISTRGKCEIVKSLQDDGYKVMMVGDGLNDVLAFKQADVSVLTIEQQEEVSPKLMDKTDYIVESIKEVKEIDF</sequence>